<dbReference type="GO" id="GO:0007219">
    <property type="term" value="P:Notch signaling pathway"/>
    <property type="evidence" value="ECO:0007669"/>
    <property type="project" value="TreeGrafter"/>
</dbReference>
<evidence type="ECO:0000256" key="2">
    <source>
        <dbReference type="ARBA" id="ARBA00022729"/>
    </source>
</evidence>
<dbReference type="GeneID" id="111814029"/>
<reference evidence="9" key="1">
    <citation type="submission" date="2025-08" db="UniProtKB">
        <authorList>
            <consortium name="RefSeq"/>
        </authorList>
    </citation>
    <scope>IDENTIFICATION</scope>
</reference>
<feature type="disulfide bond" evidence="6">
    <location>
        <begin position="56"/>
        <end position="65"/>
    </location>
</feature>
<feature type="disulfide bond" evidence="6">
    <location>
        <begin position="35"/>
        <end position="45"/>
    </location>
</feature>
<dbReference type="PROSITE" id="PS00010">
    <property type="entry name" value="ASX_HYDROXYL"/>
    <property type="match status" value="2"/>
</dbReference>
<keyword evidence="8" id="KW-1185">Reference proteome</keyword>
<dbReference type="Proteomes" id="UP000515203">
    <property type="component" value="Unplaced"/>
</dbReference>
<feature type="domain" description="EGF-like" evidence="7">
    <location>
        <begin position="31"/>
        <end position="66"/>
    </location>
</feature>
<dbReference type="SUPFAM" id="SSF57184">
    <property type="entry name" value="Growth factor receptor domain"/>
    <property type="match status" value="1"/>
</dbReference>
<evidence type="ECO:0000313" key="9">
    <source>
        <dbReference type="RefSeq" id="XP_023562224.1"/>
    </source>
</evidence>
<dbReference type="AlphaFoldDB" id="A0A6P6DQ41"/>
<keyword evidence="3" id="KW-0677">Repeat</keyword>
<dbReference type="GO" id="GO:0005509">
    <property type="term" value="F:calcium ion binding"/>
    <property type="evidence" value="ECO:0007669"/>
    <property type="project" value="InterPro"/>
</dbReference>
<sequence>MDINECHSDPCQNDATCLCLPGFTGLLCEENIDNCDPDPCHHGQCQDGIDSYTCICNPGYMGAICSDQIDECYSSPCLNDGRCIDLVNGYQCNCQPGTSGEHGWLRAQSLTARKHSSYRRLHFS</sequence>
<dbReference type="Gene3D" id="2.10.25.10">
    <property type="entry name" value="Laminin"/>
    <property type="match status" value="3"/>
</dbReference>
<dbReference type="Pfam" id="PF12661">
    <property type="entry name" value="hEGF"/>
    <property type="match status" value="1"/>
</dbReference>
<dbReference type="InParanoid" id="A0A6P6DQ41"/>
<feature type="domain" description="EGF-like" evidence="7">
    <location>
        <begin position="2"/>
        <end position="29"/>
    </location>
</feature>
<dbReference type="FunFam" id="2.10.25.10:FF:000392">
    <property type="entry name" value="neurogenic locus notch homolog protein 2"/>
    <property type="match status" value="1"/>
</dbReference>
<dbReference type="GO" id="GO:0005112">
    <property type="term" value="F:Notch binding"/>
    <property type="evidence" value="ECO:0007669"/>
    <property type="project" value="TreeGrafter"/>
</dbReference>
<keyword evidence="2" id="KW-0732">Signal</keyword>
<accession>A0A6P6DQ41</accession>
<dbReference type="Pfam" id="PF00008">
    <property type="entry name" value="EGF"/>
    <property type="match status" value="1"/>
</dbReference>
<dbReference type="PANTHER" id="PTHR12916:SF4">
    <property type="entry name" value="UNINFLATABLE, ISOFORM C"/>
    <property type="match status" value="1"/>
</dbReference>
<dbReference type="SMART" id="SM00179">
    <property type="entry name" value="EGF_CA"/>
    <property type="match status" value="3"/>
</dbReference>
<protein>
    <submittedName>
        <fullName evidence="9">Neurogenic locus notch homolog protein 2-like</fullName>
    </submittedName>
</protein>
<evidence type="ECO:0000256" key="6">
    <source>
        <dbReference type="PROSITE-ProRule" id="PRU00076"/>
    </source>
</evidence>
<evidence type="ECO:0000259" key="7">
    <source>
        <dbReference type="PROSITE" id="PS50026"/>
    </source>
</evidence>
<evidence type="ECO:0000256" key="3">
    <source>
        <dbReference type="ARBA" id="ARBA00022737"/>
    </source>
</evidence>
<evidence type="ECO:0000256" key="1">
    <source>
        <dbReference type="ARBA" id="ARBA00022536"/>
    </source>
</evidence>
<name>A0A6P6DQ41_OCTDE</name>
<dbReference type="InterPro" id="IPR000742">
    <property type="entry name" value="EGF"/>
</dbReference>
<dbReference type="PROSITE" id="PS00022">
    <property type="entry name" value="EGF_1"/>
    <property type="match status" value="2"/>
</dbReference>
<keyword evidence="4 6" id="KW-1015">Disulfide bond</keyword>
<dbReference type="PROSITE" id="PS50026">
    <property type="entry name" value="EGF_3"/>
    <property type="match status" value="3"/>
</dbReference>
<proteinExistence type="predicted"/>
<organism evidence="8 9">
    <name type="scientific">Octodon degus</name>
    <name type="common">Degu</name>
    <name type="synonym">Sciurus degus</name>
    <dbReference type="NCBI Taxonomy" id="10160"/>
    <lineage>
        <taxon>Eukaryota</taxon>
        <taxon>Metazoa</taxon>
        <taxon>Chordata</taxon>
        <taxon>Craniata</taxon>
        <taxon>Vertebrata</taxon>
        <taxon>Euteleostomi</taxon>
        <taxon>Mammalia</taxon>
        <taxon>Eutheria</taxon>
        <taxon>Euarchontoglires</taxon>
        <taxon>Glires</taxon>
        <taxon>Rodentia</taxon>
        <taxon>Hystricomorpha</taxon>
        <taxon>Octodontidae</taxon>
        <taxon>Octodon</taxon>
    </lineage>
</organism>
<dbReference type="InterPro" id="IPR000152">
    <property type="entry name" value="EGF-type_Asp/Asn_hydroxyl_site"/>
</dbReference>
<comment type="caution">
    <text evidence="6">Lacks conserved residue(s) required for the propagation of feature annotation.</text>
</comment>
<evidence type="ECO:0000256" key="4">
    <source>
        <dbReference type="ARBA" id="ARBA00023157"/>
    </source>
</evidence>
<dbReference type="PANTHER" id="PTHR12916">
    <property type="entry name" value="CYTOCHROME C OXIDASE POLYPEPTIDE VIC-2"/>
    <property type="match status" value="1"/>
</dbReference>
<keyword evidence="5" id="KW-0325">Glycoprotein</keyword>
<dbReference type="RefSeq" id="XP_023562224.1">
    <property type="nucleotide sequence ID" value="XM_023706456.1"/>
</dbReference>
<dbReference type="InterPro" id="IPR001881">
    <property type="entry name" value="EGF-like_Ca-bd_dom"/>
</dbReference>
<dbReference type="PROSITE" id="PS01186">
    <property type="entry name" value="EGF_2"/>
    <property type="match status" value="2"/>
</dbReference>
<dbReference type="FunFam" id="2.10.25.10:FF:000004">
    <property type="entry name" value="Neurogenic locus notch 1"/>
    <property type="match status" value="1"/>
</dbReference>
<evidence type="ECO:0000256" key="5">
    <source>
        <dbReference type="ARBA" id="ARBA00023180"/>
    </source>
</evidence>
<dbReference type="PROSITE" id="PS01187">
    <property type="entry name" value="EGF_CA"/>
    <property type="match status" value="1"/>
</dbReference>
<feature type="disulfide bond" evidence="6">
    <location>
        <begin position="19"/>
        <end position="28"/>
    </location>
</feature>
<gene>
    <name evidence="9" type="primary">LOC111814029</name>
</gene>
<dbReference type="OrthoDB" id="283575at2759"/>
<dbReference type="PRINTS" id="PR00010">
    <property type="entry name" value="EGFBLOOD"/>
</dbReference>
<keyword evidence="1 6" id="KW-0245">EGF-like domain</keyword>
<dbReference type="InterPro" id="IPR013032">
    <property type="entry name" value="EGF-like_CS"/>
</dbReference>
<dbReference type="SMART" id="SM00181">
    <property type="entry name" value="EGF"/>
    <property type="match status" value="3"/>
</dbReference>
<evidence type="ECO:0000313" key="8">
    <source>
        <dbReference type="Proteomes" id="UP000515203"/>
    </source>
</evidence>
<dbReference type="InterPro" id="IPR018097">
    <property type="entry name" value="EGF_Ca-bd_CS"/>
</dbReference>
<dbReference type="InterPro" id="IPR009030">
    <property type="entry name" value="Growth_fac_rcpt_cys_sf"/>
</dbReference>
<feature type="domain" description="EGF-like" evidence="7">
    <location>
        <begin position="68"/>
        <end position="101"/>
    </location>
</feature>
<dbReference type="CDD" id="cd00054">
    <property type="entry name" value="EGF_CA"/>
    <property type="match status" value="2"/>
</dbReference>